<sequence length="52" mass="5437">MTKKITGKAAIASAIGSAAIAAAMLYANKRKERKNQPQRPGPIPSGETPETD</sequence>
<evidence type="ECO:0000313" key="4">
    <source>
        <dbReference type="Proteomes" id="UP000776651"/>
    </source>
</evidence>
<dbReference type="EMBL" id="JAIGNQ010000004">
    <property type="protein sequence ID" value="MBX7489622.1"/>
    <property type="molecule type" value="Genomic_DNA"/>
</dbReference>
<gene>
    <name evidence="3" type="ORF">K3177_13965</name>
</gene>
<feature type="transmembrane region" description="Helical" evidence="2">
    <location>
        <begin position="6"/>
        <end position="27"/>
    </location>
</feature>
<name>A0ABS7JHY0_9SPHN</name>
<feature type="region of interest" description="Disordered" evidence="1">
    <location>
        <begin position="30"/>
        <end position="52"/>
    </location>
</feature>
<dbReference type="RefSeq" id="WP_103024214.1">
    <property type="nucleotide sequence ID" value="NZ_JAIGNQ010000004.1"/>
</dbReference>
<evidence type="ECO:0000313" key="3">
    <source>
        <dbReference type="EMBL" id="MBX7489622.1"/>
    </source>
</evidence>
<keyword evidence="2" id="KW-0472">Membrane</keyword>
<comment type="caution">
    <text evidence="3">The sequence shown here is derived from an EMBL/GenBank/DDBJ whole genome shotgun (WGS) entry which is preliminary data.</text>
</comment>
<protein>
    <submittedName>
        <fullName evidence="3">Isopropylmalate isomerase</fullName>
    </submittedName>
</protein>
<evidence type="ECO:0000256" key="2">
    <source>
        <dbReference type="SAM" id="Phobius"/>
    </source>
</evidence>
<dbReference type="GO" id="GO:0016853">
    <property type="term" value="F:isomerase activity"/>
    <property type="evidence" value="ECO:0007669"/>
    <property type="project" value="UniProtKB-KW"/>
</dbReference>
<keyword evidence="2" id="KW-0812">Transmembrane</keyword>
<reference evidence="3 4" key="1">
    <citation type="submission" date="2021-08" db="EMBL/GenBank/DDBJ databases">
        <title>Comparative Genomics Analysis of the Genus Qipengyuania Reveals Extensive Genetic Diversity and Metabolic Versatility, Including the Description of Fifteen Novel Species.</title>
        <authorList>
            <person name="Liu Y."/>
        </authorList>
    </citation>
    <scope>NUCLEOTIDE SEQUENCE [LARGE SCALE GENOMIC DNA]</scope>
    <source>
        <strain evidence="3 4">GH25</strain>
    </source>
</reference>
<keyword evidence="3" id="KW-0413">Isomerase</keyword>
<keyword evidence="4" id="KW-1185">Reference proteome</keyword>
<proteinExistence type="predicted"/>
<evidence type="ECO:0000256" key="1">
    <source>
        <dbReference type="SAM" id="MobiDB-lite"/>
    </source>
</evidence>
<keyword evidence="2" id="KW-1133">Transmembrane helix</keyword>
<accession>A0ABS7JHY0</accession>
<dbReference type="Proteomes" id="UP000776651">
    <property type="component" value="Unassembled WGS sequence"/>
</dbReference>
<organism evidence="3 4">
    <name type="scientific">Qipengyuania pacifica</name>
    <dbReference type="NCBI Taxonomy" id="2860199"/>
    <lineage>
        <taxon>Bacteria</taxon>
        <taxon>Pseudomonadati</taxon>
        <taxon>Pseudomonadota</taxon>
        <taxon>Alphaproteobacteria</taxon>
        <taxon>Sphingomonadales</taxon>
        <taxon>Erythrobacteraceae</taxon>
        <taxon>Qipengyuania</taxon>
    </lineage>
</organism>